<sequence length="180" mass="20026">MLDCIHENERGCVHLLRWIEPRAVELVSEKIMSKMDDVKSALAGTIKTITPKSLLSWDVNTFIGSVVDPSAPTTGQYVEACMSQSCSCCKGVGSSRAIERSDRTLYFAVPFMLFLFTNGISRQTIEALHKCGLCISFTSLMTLLRSLAMQILEWVTRIACGPQIMCYDNINISTSIFVKQ</sequence>
<dbReference type="InParanoid" id="A0A0D0ED58"/>
<dbReference type="EMBL" id="KN824831">
    <property type="protein sequence ID" value="KIL00546.1"/>
    <property type="molecule type" value="Genomic_DNA"/>
</dbReference>
<dbReference type="AlphaFoldDB" id="A0A0D0ED58"/>
<dbReference type="Proteomes" id="UP000054538">
    <property type="component" value="Unassembled WGS sequence"/>
</dbReference>
<evidence type="ECO:0000313" key="1">
    <source>
        <dbReference type="EMBL" id="KIL00546.1"/>
    </source>
</evidence>
<gene>
    <name evidence="1" type="ORF">PAXRUDRAFT_806398</name>
</gene>
<organism evidence="1 2">
    <name type="scientific">Paxillus rubicundulus Ve08.2h10</name>
    <dbReference type="NCBI Taxonomy" id="930991"/>
    <lineage>
        <taxon>Eukaryota</taxon>
        <taxon>Fungi</taxon>
        <taxon>Dikarya</taxon>
        <taxon>Basidiomycota</taxon>
        <taxon>Agaricomycotina</taxon>
        <taxon>Agaricomycetes</taxon>
        <taxon>Agaricomycetidae</taxon>
        <taxon>Boletales</taxon>
        <taxon>Paxilineae</taxon>
        <taxon>Paxillaceae</taxon>
        <taxon>Paxillus</taxon>
    </lineage>
</organism>
<accession>A0A0D0ED58</accession>
<reference evidence="1 2" key="1">
    <citation type="submission" date="2014-04" db="EMBL/GenBank/DDBJ databases">
        <authorList>
            <consortium name="DOE Joint Genome Institute"/>
            <person name="Kuo A."/>
            <person name="Kohler A."/>
            <person name="Jargeat P."/>
            <person name="Nagy L.G."/>
            <person name="Floudas D."/>
            <person name="Copeland A."/>
            <person name="Barry K.W."/>
            <person name="Cichocki N."/>
            <person name="Veneault-Fourrey C."/>
            <person name="LaButti K."/>
            <person name="Lindquist E.A."/>
            <person name="Lipzen A."/>
            <person name="Lundell T."/>
            <person name="Morin E."/>
            <person name="Murat C."/>
            <person name="Sun H."/>
            <person name="Tunlid A."/>
            <person name="Henrissat B."/>
            <person name="Grigoriev I.V."/>
            <person name="Hibbett D.S."/>
            <person name="Martin F."/>
            <person name="Nordberg H.P."/>
            <person name="Cantor M.N."/>
            <person name="Hua S.X."/>
        </authorList>
    </citation>
    <scope>NUCLEOTIDE SEQUENCE [LARGE SCALE GENOMIC DNA]</scope>
    <source>
        <strain evidence="1 2">Ve08.2h10</strain>
    </source>
</reference>
<name>A0A0D0ED58_9AGAM</name>
<protein>
    <submittedName>
        <fullName evidence="1">Uncharacterized protein</fullName>
    </submittedName>
</protein>
<dbReference type="OrthoDB" id="2690697at2759"/>
<proteinExistence type="predicted"/>
<dbReference type="HOGENOM" id="CLU_1496712_0_0_1"/>
<reference evidence="2" key="2">
    <citation type="submission" date="2015-01" db="EMBL/GenBank/DDBJ databases">
        <title>Evolutionary Origins and Diversification of the Mycorrhizal Mutualists.</title>
        <authorList>
            <consortium name="DOE Joint Genome Institute"/>
            <consortium name="Mycorrhizal Genomics Consortium"/>
            <person name="Kohler A."/>
            <person name="Kuo A."/>
            <person name="Nagy L.G."/>
            <person name="Floudas D."/>
            <person name="Copeland A."/>
            <person name="Barry K.W."/>
            <person name="Cichocki N."/>
            <person name="Veneault-Fourrey C."/>
            <person name="LaButti K."/>
            <person name="Lindquist E.A."/>
            <person name="Lipzen A."/>
            <person name="Lundell T."/>
            <person name="Morin E."/>
            <person name="Murat C."/>
            <person name="Riley R."/>
            <person name="Ohm R."/>
            <person name="Sun H."/>
            <person name="Tunlid A."/>
            <person name="Henrissat B."/>
            <person name="Grigoriev I.V."/>
            <person name="Hibbett D.S."/>
            <person name="Martin F."/>
        </authorList>
    </citation>
    <scope>NUCLEOTIDE SEQUENCE [LARGE SCALE GENOMIC DNA]</scope>
    <source>
        <strain evidence="2">Ve08.2h10</strain>
    </source>
</reference>
<keyword evidence="2" id="KW-1185">Reference proteome</keyword>
<evidence type="ECO:0000313" key="2">
    <source>
        <dbReference type="Proteomes" id="UP000054538"/>
    </source>
</evidence>